<gene>
    <name evidence="1" type="ORF">GALL_461280</name>
</gene>
<evidence type="ECO:0000313" key="1">
    <source>
        <dbReference type="EMBL" id="OIQ72248.1"/>
    </source>
</evidence>
<name>A0A1J5PN64_9ZZZZ</name>
<comment type="caution">
    <text evidence="1">The sequence shown here is derived from an EMBL/GenBank/DDBJ whole genome shotgun (WGS) entry which is preliminary data.</text>
</comment>
<proteinExistence type="predicted"/>
<dbReference type="AlphaFoldDB" id="A0A1J5PN64"/>
<sequence>MLRQDETGRISARLESHFNQLRGQFGKRRCTLVGPDRQIGERTFHSAAQLIQPRNVIPQGDDLRAQDDFRPAGLCLCDRFRLAIACHF</sequence>
<organism evidence="1">
    <name type="scientific">mine drainage metagenome</name>
    <dbReference type="NCBI Taxonomy" id="410659"/>
    <lineage>
        <taxon>unclassified sequences</taxon>
        <taxon>metagenomes</taxon>
        <taxon>ecological metagenomes</taxon>
    </lineage>
</organism>
<reference evidence="1" key="1">
    <citation type="submission" date="2016-10" db="EMBL/GenBank/DDBJ databases">
        <title>Sequence of Gallionella enrichment culture.</title>
        <authorList>
            <person name="Poehlein A."/>
            <person name="Muehling M."/>
            <person name="Daniel R."/>
        </authorList>
    </citation>
    <scope>NUCLEOTIDE SEQUENCE</scope>
</reference>
<accession>A0A1J5PN64</accession>
<dbReference type="EMBL" id="MLJW01003353">
    <property type="protein sequence ID" value="OIQ72248.1"/>
    <property type="molecule type" value="Genomic_DNA"/>
</dbReference>
<protein>
    <submittedName>
        <fullName evidence="1">Uncharacterized protein</fullName>
    </submittedName>
</protein>